<accession>A0A836AH71</accession>
<evidence type="ECO:0000256" key="3">
    <source>
        <dbReference type="ARBA" id="ARBA00022989"/>
    </source>
</evidence>
<feature type="transmembrane region" description="Helical" evidence="5">
    <location>
        <begin position="37"/>
        <end position="60"/>
    </location>
</feature>
<evidence type="ECO:0000256" key="1">
    <source>
        <dbReference type="ARBA" id="ARBA00004141"/>
    </source>
</evidence>
<comment type="caution">
    <text evidence="6">The sequence shown here is derived from an EMBL/GenBank/DDBJ whole genome shotgun (WGS) entry which is preliminary data.</text>
</comment>
<dbReference type="EMBL" id="JAEMGP010000001">
    <property type="protein sequence ID" value="KAG5215860.1"/>
    <property type="molecule type" value="Genomic_DNA"/>
</dbReference>
<dbReference type="PANTHER" id="PTHR11827:SF6">
    <property type="entry name" value="SOLUTE CARRIER FAMILY 12 MEMBER 8"/>
    <property type="match status" value="1"/>
</dbReference>
<dbReference type="GO" id="GO:0016020">
    <property type="term" value="C:membrane"/>
    <property type="evidence" value="ECO:0007669"/>
    <property type="project" value="UniProtKB-SubCell"/>
</dbReference>
<gene>
    <name evidence="6" type="ORF">JEQ12_001436</name>
</gene>
<evidence type="ECO:0000256" key="4">
    <source>
        <dbReference type="ARBA" id="ARBA00023136"/>
    </source>
</evidence>
<sequence length="169" mass="18121">MAQMSQVQEIFHEAAQQEALAQPQPWWKIQLFVWEPVLFGTWDGVFTSCLINIFGVVLFLRTGWLVGNTGVLMGMFLVSFVALVALVTVLSGIGVAEHCGVGRGGVYSMVAAVLGGQTGGAIGLLYVFGQVRLLTCGMASLDLPSADAFSSTFHLPRGPHRWPERPVGG</sequence>
<dbReference type="AlphaFoldDB" id="A0A836AH71"/>
<feature type="transmembrane region" description="Helical" evidence="5">
    <location>
        <begin position="106"/>
        <end position="128"/>
    </location>
</feature>
<keyword evidence="2 5" id="KW-0812">Transmembrane</keyword>
<name>A0A836AH71_SHEEP</name>
<evidence type="ECO:0000256" key="2">
    <source>
        <dbReference type="ARBA" id="ARBA00022692"/>
    </source>
</evidence>
<keyword evidence="4 5" id="KW-0472">Membrane</keyword>
<feature type="transmembrane region" description="Helical" evidence="5">
    <location>
        <begin position="72"/>
        <end position="94"/>
    </location>
</feature>
<evidence type="ECO:0008006" key="8">
    <source>
        <dbReference type="Google" id="ProtNLM"/>
    </source>
</evidence>
<dbReference type="GO" id="GO:0055075">
    <property type="term" value="P:potassium ion homeostasis"/>
    <property type="evidence" value="ECO:0007669"/>
    <property type="project" value="TreeGrafter"/>
</dbReference>
<dbReference type="Proteomes" id="UP000664991">
    <property type="component" value="Unassembled WGS sequence"/>
</dbReference>
<reference evidence="6 7" key="1">
    <citation type="submission" date="2020-12" db="EMBL/GenBank/DDBJ databases">
        <title>De novo assembly of Tibetan sheep genome.</title>
        <authorList>
            <person name="Li X."/>
        </authorList>
    </citation>
    <scope>NUCLEOTIDE SEQUENCE [LARGE SCALE GENOMIC DNA]</scope>
    <source>
        <tissue evidence="6">Heart</tissue>
    </source>
</reference>
<evidence type="ECO:0000313" key="7">
    <source>
        <dbReference type="Proteomes" id="UP000664991"/>
    </source>
</evidence>
<proteinExistence type="predicted"/>
<evidence type="ECO:0000256" key="5">
    <source>
        <dbReference type="SAM" id="Phobius"/>
    </source>
</evidence>
<organism evidence="6 7">
    <name type="scientific">Ovis aries</name>
    <name type="common">Sheep</name>
    <dbReference type="NCBI Taxonomy" id="9940"/>
    <lineage>
        <taxon>Eukaryota</taxon>
        <taxon>Metazoa</taxon>
        <taxon>Chordata</taxon>
        <taxon>Craniata</taxon>
        <taxon>Vertebrata</taxon>
        <taxon>Euteleostomi</taxon>
        <taxon>Mammalia</taxon>
        <taxon>Eutheria</taxon>
        <taxon>Laurasiatheria</taxon>
        <taxon>Artiodactyla</taxon>
        <taxon>Ruminantia</taxon>
        <taxon>Pecora</taxon>
        <taxon>Bovidae</taxon>
        <taxon>Caprinae</taxon>
        <taxon>Ovis</taxon>
    </lineage>
</organism>
<dbReference type="GO" id="GO:0015379">
    <property type="term" value="F:potassium:chloride symporter activity"/>
    <property type="evidence" value="ECO:0007669"/>
    <property type="project" value="TreeGrafter"/>
</dbReference>
<evidence type="ECO:0000313" key="6">
    <source>
        <dbReference type="EMBL" id="KAG5215860.1"/>
    </source>
</evidence>
<comment type="subcellular location">
    <subcellularLocation>
        <location evidence="1">Membrane</location>
        <topology evidence="1">Multi-pass membrane protein</topology>
    </subcellularLocation>
</comment>
<dbReference type="GO" id="GO:0006884">
    <property type="term" value="P:cell volume homeostasis"/>
    <property type="evidence" value="ECO:0007669"/>
    <property type="project" value="TreeGrafter"/>
</dbReference>
<dbReference type="GO" id="GO:1990573">
    <property type="term" value="P:potassium ion import across plasma membrane"/>
    <property type="evidence" value="ECO:0007669"/>
    <property type="project" value="TreeGrafter"/>
</dbReference>
<protein>
    <recommendedName>
        <fullName evidence="8">Solute carrier family 12 member 8</fullName>
    </recommendedName>
</protein>
<dbReference type="GO" id="GO:0055064">
    <property type="term" value="P:chloride ion homeostasis"/>
    <property type="evidence" value="ECO:0007669"/>
    <property type="project" value="TreeGrafter"/>
</dbReference>
<keyword evidence="3 5" id="KW-1133">Transmembrane helix</keyword>
<dbReference type="PANTHER" id="PTHR11827">
    <property type="entry name" value="SOLUTE CARRIER FAMILY 12, CATION COTRANSPORTERS"/>
    <property type="match status" value="1"/>
</dbReference>
<dbReference type="InterPro" id="IPR004842">
    <property type="entry name" value="SLC12A_fam"/>
</dbReference>